<sequence>MVSNSALKGSRSVQSGNPPQYLQSRNLPHCCAKDMPERGKGEAPPKWRHLNNSGADPESHTHTKETDEEDEAVSLFLQRLGLDSGTLSQLVKDKDSFGLAVLATLLYPKRLPFGCPRVFDLSGTDGVLSPKQLFLFLDFLPATVEEIKIDSAAVKGAARPLFVRFLKRPQSSRLAEGESGVLQLNSITFAENSLGPEEAPVLFPLLVPSLGKLGLNGNPLNTEGLEVLAALVREEKAASLRELDLTNTGLCAEGQ</sequence>
<dbReference type="Gene3D" id="3.80.10.10">
    <property type="entry name" value="Ribonuclease Inhibitor"/>
    <property type="match status" value="1"/>
</dbReference>
<dbReference type="EMBL" id="CDMZ01005886">
    <property type="protein sequence ID" value="CEM55536.1"/>
    <property type="molecule type" value="Genomic_DNA"/>
</dbReference>
<reference evidence="2" key="1">
    <citation type="submission" date="2014-11" db="EMBL/GenBank/DDBJ databases">
        <authorList>
            <person name="Otto D Thomas"/>
            <person name="Naeem Raeece"/>
        </authorList>
    </citation>
    <scope>NUCLEOTIDE SEQUENCE</scope>
</reference>
<dbReference type="InterPro" id="IPR032675">
    <property type="entry name" value="LRR_dom_sf"/>
</dbReference>
<organism evidence="2">
    <name type="scientific">Chromera velia CCMP2878</name>
    <dbReference type="NCBI Taxonomy" id="1169474"/>
    <lineage>
        <taxon>Eukaryota</taxon>
        <taxon>Sar</taxon>
        <taxon>Alveolata</taxon>
        <taxon>Colpodellida</taxon>
        <taxon>Chromeraceae</taxon>
        <taxon>Chromera</taxon>
    </lineage>
</organism>
<dbReference type="PhylomeDB" id="A0A0G4IEI8"/>
<protein>
    <submittedName>
        <fullName evidence="2">Uncharacterized protein</fullName>
    </submittedName>
</protein>
<proteinExistence type="predicted"/>
<gene>
    <name evidence="2" type="ORF">Cvel_13630.t2.CR1</name>
</gene>
<feature type="compositionally biased region" description="Polar residues" evidence="1">
    <location>
        <begin position="1"/>
        <end position="26"/>
    </location>
</feature>
<feature type="region of interest" description="Disordered" evidence="1">
    <location>
        <begin position="1"/>
        <end position="70"/>
    </location>
</feature>
<evidence type="ECO:0000256" key="1">
    <source>
        <dbReference type="SAM" id="MobiDB-lite"/>
    </source>
</evidence>
<feature type="compositionally biased region" description="Basic and acidic residues" evidence="1">
    <location>
        <begin position="31"/>
        <end position="45"/>
    </location>
</feature>
<dbReference type="AlphaFoldDB" id="A0A0G4IEI8"/>
<evidence type="ECO:0000313" key="2">
    <source>
        <dbReference type="EMBL" id="CEM55536.1"/>
    </source>
</evidence>
<name>A0A0G4IEI8_9ALVE</name>
<dbReference type="SUPFAM" id="SSF52047">
    <property type="entry name" value="RNI-like"/>
    <property type="match status" value="1"/>
</dbReference>
<accession>A0A0G4IEI8</accession>
<dbReference type="VEuPathDB" id="CryptoDB:Cvel_13630"/>